<dbReference type="Gene3D" id="3.90.550.50">
    <property type="match status" value="1"/>
</dbReference>
<evidence type="ECO:0000313" key="11">
    <source>
        <dbReference type="EMBL" id="CAB4025566.1"/>
    </source>
</evidence>
<keyword evidence="6" id="KW-0735">Signal-anchor</keyword>
<comment type="caution">
    <text evidence="11">The sequence shown here is derived from an EMBL/GenBank/DDBJ whole genome shotgun (WGS) entry which is preliminary data.</text>
</comment>
<dbReference type="EMBL" id="CACRXK020013678">
    <property type="protein sequence ID" value="CAB4025566.1"/>
    <property type="molecule type" value="Genomic_DNA"/>
</dbReference>
<evidence type="ECO:0000256" key="3">
    <source>
        <dbReference type="ARBA" id="ARBA00022676"/>
    </source>
</evidence>
<evidence type="ECO:0000256" key="4">
    <source>
        <dbReference type="ARBA" id="ARBA00022679"/>
    </source>
</evidence>
<keyword evidence="9" id="KW-0472">Membrane</keyword>
<dbReference type="PANTHER" id="PTHR11214">
    <property type="entry name" value="BETA-1,3-N-ACETYLGLUCOSAMINYLTRANSFERASE"/>
    <property type="match status" value="1"/>
</dbReference>
<dbReference type="PANTHER" id="PTHR11214:SF376">
    <property type="entry name" value="HEXOSYLTRANSFERASE"/>
    <property type="match status" value="1"/>
</dbReference>
<evidence type="ECO:0000256" key="9">
    <source>
        <dbReference type="ARBA" id="ARBA00023136"/>
    </source>
</evidence>
<sequence>MYLSCQAPNLIMTKRRYKLQFKRTSKQKLVLFVVLFLVFLAWSSTLYIAHKSSSPRLPAVSDWFPLRAMANAKPSIDIVNDYYPFVDFKFVFPEISPKVHTTPNILLMVLVNSGAKGDRFRKLRKAIRQTWGNHGNCEQRKALGDERLKDLRWLLVFVVGKAGRGTNDDELNRAEARQYNDMLIGNITDNYINNVIKLYMGLVWASRFDIKYILKTDDDVYVRIPRILEYLVNATFPKPFCGGVTYWHFGKVYREIGAKWAISWRYYGETHFPKYNPGAFFILSSDLLNRLFNYVYIRKPFHVDDAYIGVAMRDFGVKVTKIFSFALKPNMSEYIRNAGHCDILPLHAIGHNMEPESTRFLNNRLKTLACGRKQIKC</sequence>
<dbReference type="Proteomes" id="UP001152795">
    <property type="component" value="Unassembled WGS sequence"/>
</dbReference>
<dbReference type="AlphaFoldDB" id="A0A7D9L4H2"/>
<keyword evidence="8 10" id="KW-0333">Golgi apparatus</keyword>
<accession>A0A7D9L4H2</accession>
<evidence type="ECO:0000256" key="1">
    <source>
        <dbReference type="ARBA" id="ARBA00004323"/>
    </source>
</evidence>
<evidence type="ECO:0000256" key="5">
    <source>
        <dbReference type="ARBA" id="ARBA00022692"/>
    </source>
</evidence>
<gene>
    <name evidence="11" type="ORF">PACLA_8A044238</name>
</gene>
<dbReference type="GO" id="GO:0006493">
    <property type="term" value="P:protein O-linked glycosylation"/>
    <property type="evidence" value="ECO:0007669"/>
    <property type="project" value="TreeGrafter"/>
</dbReference>
<dbReference type="EC" id="2.4.1.-" evidence="10"/>
<evidence type="ECO:0000256" key="6">
    <source>
        <dbReference type="ARBA" id="ARBA00022968"/>
    </source>
</evidence>
<keyword evidence="5" id="KW-0812">Transmembrane</keyword>
<keyword evidence="12" id="KW-1185">Reference proteome</keyword>
<evidence type="ECO:0000256" key="8">
    <source>
        <dbReference type="ARBA" id="ARBA00023034"/>
    </source>
</evidence>
<comment type="similarity">
    <text evidence="2 10">Belongs to the glycosyltransferase 31 family.</text>
</comment>
<keyword evidence="7" id="KW-1133">Transmembrane helix</keyword>
<dbReference type="OrthoDB" id="5964716at2759"/>
<keyword evidence="4" id="KW-0808">Transferase</keyword>
<dbReference type="Pfam" id="PF01762">
    <property type="entry name" value="Galactosyl_T"/>
    <property type="match status" value="1"/>
</dbReference>
<reference evidence="11" key="1">
    <citation type="submission" date="2020-04" db="EMBL/GenBank/DDBJ databases">
        <authorList>
            <person name="Alioto T."/>
            <person name="Alioto T."/>
            <person name="Gomez Garrido J."/>
        </authorList>
    </citation>
    <scope>NUCLEOTIDE SEQUENCE</scope>
    <source>
        <strain evidence="11">A484AB</strain>
    </source>
</reference>
<proteinExistence type="inferred from homology"/>
<organism evidence="11 12">
    <name type="scientific">Paramuricea clavata</name>
    <name type="common">Red gorgonian</name>
    <name type="synonym">Violescent sea-whip</name>
    <dbReference type="NCBI Taxonomy" id="317549"/>
    <lineage>
        <taxon>Eukaryota</taxon>
        <taxon>Metazoa</taxon>
        <taxon>Cnidaria</taxon>
        <taxon>Anthozoa</taxon>
        <taxon>Octocorallia</taxon>
        <taxon>Malacalcyonacea</taxon>
        <taxon>Plexauridae</taxon>
        <taxon>Paramuricea</taxon>
    </lineage>
</organism>
<comment type="subcellular location">
    <subcellularLocation>
        <location evidence="1 10">Golgi apparatus membrane</location>
        <topology evidence="1 10">Single-pass type II membrane protein</topology>
    </subcellularLocation>
</comment>
<evidence type="ECO:0000313" key="12">
    <source>
        <dbReference type="Proteomes" id="UP001152795"/>
    </source>
</evidence>
<dbReference type="InterPro" id="IPR002659">
    <property type="entry name" value="Glyco_trans_31"/>
</dbReference>
<evidence type="ECO:0000256" key="10">
    <source>
        <dbReference type="RuleBase" id="RU363063"/>
    </source>
</evidence>
<dbReference type="GO" id="GO:0016758">
    <property type="term" value="F:hexosyltransferase activity"/>
    <property type="evidence" value="ECO:0007669"/>
    <property type="project" value="InterPro"/>
</dbReference>
<protein>
    <recommendedName>
        <fullName evidence="10">Hexosyltransferase</fullName>
        <ecNumber evidence="10">2.4.1.-</ecNumber>
    </recommendedName>
</protein>
<evidence type="ECO:0000256" key="7">
    <source>
        <dbReference type="ARBA" id="ARBA00022989"/>
    </source>
</evidence>
<keyword evidence="3 10" id="KW-0328">Glycosyltransferase</keyword>
<name>A0A7D9L4H2_PARCT</name>
<dbReference type="GO" id="GO:0000139">
    <property type="term" value="C:Golgi membrane"/>
    <property type="evidence" value="ECO:0007669"/>
    <property type="project" value="UniProtKB-SubCell"/>
</dbReference>
<evidence type="ECO:0000256" key="2">
    <source>
        <dbReference type="ARBA" id="ARBA00008661"/>
    </source>
</evidence>